<proteinExistence type="inferred from homology"/>
<accession>A0A0F9FPT7</accession>
<evidence type="ECO:0000256" key="1">
    <source>
        <dbReference type="ARBA" id="ARBA00004141"/>
    </source>
</evidence>
<keyword evidence="3 7" id="KW-0812">Transmembrane</keyword>
<evidence type="ECO:0000256" key="4">
    <source>
        <dbReference type="ARBA" id="ARBA00022801"/>
    </source>
</evidence>
<feature type="transmembrane region" description="Helical" evidence="7">
    <location>
        <begin position="12"/>
        <end position="30"/>
    </location>
</feature>
<feature type="non-terminal residue" evidence="9">
    <location>
        <position position="162"/>
    </location>
</feature>
<evidence type="ECO:0000313" key="9">
    <source>
        <dbReference type="EMBL" id="KKL88539.1"/>
    </source>
</evidence>
<evidence type="ECO:0000256" key="6">
    <source>
        <dbReference type="ARBA" id="ARBA00023136"/>
    </source>
</evidence>
<feature type="domain" description="Peptidase S54 rhomboid" evidence="8">
    <location>
        <begin position="67"/>
        <end position="160"/>
    </location>
</feature>
<evidence type="ECO:0000256" key="3">
    <source>
        <dbReference type="ARBA" id="ARBA00022692"/>
    </source>
</evidence>
<organism evidence="9">
    <name type="scientific">marine sediment metagenome</name>
    <dbReference type="NCBI Taxonomy" id="412755"/>
    <lineage>
        <taxon>unclassified sequences</taxon>
        <taxon>metagenomes</taxon>
        <taxon>ecological metagenomes</taxon>
    </lineage>
</organism>
<evidence type="ECO:0000256" key="5">
    <source>
        <dbReference type="ARBA" id="ARBA00022989"/>
    </source>
</evidence>
<keyword evidence="6 7" id="KW-0472">Membrane</keyword>
<protein>
    <recommendedName>
        <fullName evidence="8">Peptidase S54 rhomboid domain-containing protein</fullName>
    </recommendedName>
</protein>
<dbReference type="Gene3D" id="1.20.1540.10">
    <property type="entry name" value="Rhomboid-like"/>
    <property type="match status" value="1"/>
</dbReference>
<feature type="transmembrane region" description="Helical" evidence="7">
    <location>
        <begin position="129"/>
        <end position="148"/>
    </location>
</feature>
<dbReference type="AlphaFoldDB" id="A0A0F9FPT7"/>
<dbReference type="PANTHER" id="PTHR43731:SF14">
    <property type="entry name" value="PRESENILIN-ASSOCIATED RHOMBOID-LIKE PROTEIN, MITOCHONDRIAL"/>
    <property type="match status" value="1"/>
</dbReference>
<dbReference type="SUPFAM" id="SSF144091">
    <property type="entry name" value="Rhomboid-like"/>
    <property type="match status" value="1"/>
</dbReference>
<dbReference type="InterPro" id="IPR035952">
    <property type="entry name" value="Rhomboid-like_sf"/>
</dbReference>
<sequence length="162" mass="17958">MIPVGDSTRRRITPYVNVGIILACVLVFLYELSLNAFEVNDLFVDWGVISVRLVDWLESPSGLEEPATVVTSMFIHGGWLHLIGNMLYLWVFGDNVEDAMGHRRYLLFYLLAGVGAVSLQVFVDQDSRIPMVGASGAIAGVLGAYLVLYPRATVSVLIPWLW</sequence>
<comment type="caution">
    <text evidence="9">The sequence shown here is derived from an EMBL/GenBank/DDBJ whole genome shotgun (WGS) entry which is preliminary data.</text>
</comment>
<dbReference type="InterPro" id="IPR022764">
    <property type="entry name" value="Peptidase_S54_rhomboid_dom"/>
</dbReference>
<evidence type="ECO:0000256" key="7">
    <source>
        <dbReference type="SAM" id="Phobius"/>
    </source>
</evidence>
<evidence type="ECO:0000259" key="8">
    <source>
        <dbReference type="Pfam" id="PF01694"/>
    </source>
</evidence>
<gene>
    <name evidence="9" type="ORF">LCGC14_1923720</name>
</gene>
<dbReference type="Pfam" id="PF01694">
    <property type="entry name" value="Rhomboid"/>
    <property type="match status" value="1"/>
</dbReference>
<comment type="subcellular location">
    <subcellularLocation>
        <location evidence="1">Membrane</location>
        <topology evidence="1">Multi-pass membrane protein</topology>
    </subcellularLocation>
</comment>
<evidence type="ECO:0000256" key="2">
    <source>
        <dbReference type="ARBA" id="ARBA00009045"/>
    </source>
</evidence>
<dbReference type="PANTHER" id="PTHR43731">
    <property type="entry name" value="RHOMBOID PROTEASE"/>
    <property type="match status" value="1"/>
</dbReference>
<feature type="transmembrane region" description="Helical" evidence="7">
    <location>
        <begin position="73"/>
        <end position="93"/>
    </location>
</feature>
<feature type="transmembrane region" description="Helical" evidence="7">
    <location>
        <begin position="105"/>
        <end position="123"/>
    </location>
</feature>
<dbReference type="GO" id="GO:0004252">
    <property type="term" value="F:serine-type endopeptidase activity"/>
    <property type="evidence" value="ECO:0007669"/>
    <property type="project" value="InterPro"/>
</dbReference>
<name>A0A0F9FPT7_9ZZZZ</name>
<reference evidence="9" key="1">
    <citation type="journal article" date="2015" name="Nature">
        <title>Complex archaea that bridge the gap between prokaryotes and eukaryotes.</title>
        <authorList>
            <person name="Spang A."/>
            <person name="Saw J.H."/>
            <person name="Jorgensen S.L."/>
            <person name="Zaremba-Niedzwiedzka K."/>
            <person name="Martijn J."/>
            <person name="Lind A.E."/>
            <person name="van Eijk R."/>
            <person name="Schleper C."/>
            <person name="Guy L."/>
            <person name="Ettema T.J."/>
        </authorList>
    </citation>
    <scope>NUCLEOTIDE SEQUENCE</scope>
</reference>
<dbReference type="EMBL" id="LAZR01020538">
    <property type="protein sequence ID" value="KKL88539.1"/>
    <property type="molecule type" value="Genomic_DNA"/>
</dbReference>
<keyword evidence="5 7" id="KW-1133">Transmembrane helix</keyword>
<dbReference type="InterPro" id="IPR050925">
    <property type="entry name" value="Rhomboid_protease_S54"/>
</dbReference>
<keyword evidence="4" id="KW-0378">Hydrolase</keyword>
<dbReference type="GO" id="GO:0016020">
    <property type="term" value="C:membrane"/>
    <property type="evidence" value="ECO:0007669"/>
    <property type="project" value="UniProtKB-SubCell"/>
</dbReference>
<comment type="similarity">
    <text evidence="2">Belongs to the peptidase S54 family.</text>
</comment>